<dbReference type="EMBL" id="VKAC01000006">
    <property type="protein sequence ID" value="TXR56247.1"/>
    <property type="molecule type" value="Genomic_DNA"/>
</dbReference>
<feature type="domain" description="Tyr recombinase" evidence="3">
    <location>
        <begin position="1"/>
        <end position="109"/>
    </location>
</feature>
<protein>
    <submittedName>
        <fullName evidence="4">Tyrosine-type recombinase/integrase</fullName>
    </submittedName>
</protein>
<dbReference type="RefSeq" id="WP_147926677.1">
    <property type="nucleotide sequence ID" value="NZ_VKAC01000006.1"/>
</dbReference>
<dbReference type="AlphaFoldDB" id="A0A5C8ZEK2"/>
<dbReference type="Gene3D" id="1.10.443.10">
    <property type="entry name" value="Intergrase catalytic core"/>
    <property type="match status" value="1"/>
</dbReference>
<name>A0A5C8ZEK2_9ACTN</name>
<dbReference type="Pfam" id="PF00589">
    <property type="entry name" value="Phage_integrase"/>
    <property type="match status" value="1"/>
</dbReference>
<dbReference type="GO" id="GO:0003677">
    <property type="term" value="F:DNA binding"/>
    <property type="evidence" value="ECO:0007669"/>
    <property type="project" value="InterPro"/>
</dbReference>
<accession>A0A5C8ZEK2</accession>
<reference evidence="4 5" key="1">
    <citation type="submission" date="2019-07" db="EMBL/GenBank/DDBJ databases">
        <title>Quadrisphaera sp. strain DD2A genome sequencing and assembly.</title>
        <authorList>
            <person name="Kim I."/>
        </authorList>
    </citation>
    <scope>NUCLEOTIDE SEQUENCE [LARGE SCALE GENOMIC DNA]</scope>
    <source>
        <strain evidence="4 5">DD2A</strain>
    </source>
</reference>
<dbReference type="Proteomes" id="UP000321234">
    <property type="component" value="Unassembled WGS sequence"/>
</dbReference>
<feature type="compositionally biased region" description="Basic and acidic residues" evidence="2">
    <location>
        <begin position="7"/>
        <end position="17"/>
    </location>
</feature>
<dbReference type="InterPro" id="IPR013762">
    <property type="entry name" value="Integrase-like_cat_sf"/>
</dbReference>
<dbReference type="InterPro" id="IPR011010">
    <property type="entry name" value="DNA_brk_join_enz"/>
</dbReference>
<dbReference type="InterPro" id="IPR002104">
    <property type="entry name" value="Integrase_catalytic"/>
</dbReference>
<gene>
    <name evidence="4" type="ORF">FMM08_11970</name>
</gene>
<evidence type="ECO:0000313" key="4">
    <source>
        <dbReference type="EMBL" id="TXR56247.1"/>
    </source>
</evidence>
<dbReference type="GO" id="GO:0006310">
    <property type="term" value="P:DNA recombination"/>
    <property type="evidence" value="ECO:0007669"/>
    <property type="project" value="UniProtKB-KW"/>
</dbReference>
<sequence length="120" mass="13332">MGAGVHGGDRAQVDDHRTHRRRLRDVVFVREDGSVLHPEHVTRRFQRQTNVAGLEKIRFQDLRHTRATRALLAGVPLKVVQERLGHSSYTPTANTYTHVQPEAGVGAAARIASLTLSRPA</sequence>
<feature type="region of interest" description="Disordered" evidence="2">
    <location>
        <begin position="1"/>
        <end position="20"/>
    </location>
</feature>
<keyword evidence="5" id="KW-1185">Reference proteome</keyword>
<organism evidence="4 5">
    <name type="scientific">Quadrisphaera setariae</name>
    <dbReference type="NCBI Taxonomy" id="2593304"/>
    <lineage>
        <taxon>Bacteria</taxon>
        <taxon>Bacillati</taxon>
        <taxon>Actinomycetota</taxon>
        <taxon>Actinomycetes</taxon>
        <taxon>Kineosporiales</taxon>
        <taxon>Kineosporiaceae</taxon>
        <taxon>Quadrisphaera</taxon>
    </lineage>
</organism>
<dbReference type="SUPFAM" id="SSF56349">
    <property type="entry name" value="DNA breaking-rejoining enzymes"/>
    <property type="match status" value="1"/>
</dbReference>
<dbReference type="GO" id="GO:0015074">
    <property type="term" value="P:DNA integration"/>
    <property type="evidence" value="ECO:0007669"/>
    <property type="project" value="InterPro"/>
</dbReference>
<dbReference type="OrthoDB" id="9805859at2"/>
<evidence type="ECO:0000256" key="2">
    <source>
        <dbReference type="SAM" id="MobiDB-lite"/>
    </source>
</evidence>
<keyword evidence="1" id="KW-0233">DNA recombination</keyword>
<evidence type="ECO:0000259" key="3">
    <source>
        <dbReference type="PROSITE" id="PS51898"/>
    </source>
</evidence>
<proteinExistence type="predicted"/>
<comment type="caution">
    <text evidence="4">The sequence shown here is derived from an EMBL/GenBank/DDBJ whole genome shotgun (WGS) entry which is preliminary data.</text>
</comment>
<evidence type="ECO:0000313" key="5">
    <source>
        <dbReference type="Proteomes" id="UP000321234"/>
    </source>
</evidence>
<evidence type="ECO:0000256" key="1">
    <source>
        <dbReference type="ARBA" id="ARBA00023172"/>
    </source>
</evidence>
<dbReference type="PROSITE" id="PS51898">
    <property type="entry name" value="TYR_RECOMBINASE"/>
    <property type="match status" value="1"/>
</dbReference>